<keyword evidence="1" id="KW-1208">Phospholipid metabolism</keyword>
<keyword evidence="2" id="KW-1133">Transmembrane helix</keyword>
<dbReference type="UniPathway" id="UPA00084">
    <property type="reaction ID" value="UER00504"/>
</dbReference>
<keyword evidence="1" id="KW-0460">Magnesium</keyword>
<sequence>MSILTKQPAQKITVNFYQLSLLDKILYSLGVGFGSGLSPKAPGTVASFVVLFLAPLWLWLGISATIISIVLMTVLGVWICDRTADIMQVHDDARIVWDEFAGQSIVLLPLMVFNQMHWLGILLAFGLFRLFDIWKPWPIRYADHQLTGGFGIMVDDILAGIIAAAVLYAGLVVATAYGAI</sequence>
<dbReference type="CDD" id="cd06971">
    <property type="entry name" value="PgpA"/>
    <property type="match status" value="1"/>
</dbReference>
<evidence type="ECO:0000256" key="1">
    <source>
        <dbReference type="PIRNR" id="PIRNR006162"/>
    </source>
</evidence>
<keyword evidence="5" id="KW-1185">Reference proteome</keyword>
<dbReference type="InterPro" id="IPR036681">
    <property type="entry name" value="PgpA-like_sf"/>
</dbReference>
<comment type="subcellular location">
    <subcellularLocation>
        <location evidence="1">Cell inner membrane</location>
        <topology evidence="1">Multi-pass membrane protein</topology>
    </subcellularLocation>
</comment>
<comment type="catalytic activity">
    <reaction evidence="1">
        <text>a 1,2-diacyl-sn-glycero-3-phospho-(1'-sn-glycero-3'-phosphate) + H2O = a 1,2-diacyl-sn-glycero-3-phospho-(1'-sn-glycerol) + phosphate</text>
        <dbReference type="Rhea" id="RHEA:33751"/>
        <dbReference type="ChEBI" id="CHEBI:15377"/>
        <dbReference type="ChEBI" id="CHEBI:43474"/>
        <dbReference type="ChEBI" id="CHEBI:60110"/>
        <dbReference type="ChEBI" id="CHEBI:64716"/>
        <dbReference type="EC" id="3.1.3.27"/>
    </reaction>
</comment>
<feature type="domain" description="YutG/PgpA" evidence="3">
    <location>
        <begin position="31"/>
        <end position="169"/>
    </location>
</feature>
<keyword evidence="1" id="KW-0442">Lipid degradation</keyword>
<evidence type="ECO:0000259" key="3">
    <source>
        <dbReference type="Pfam" id="PF04608"/>
    </source>
</evidence>
<keyword evidence="1 2" id="KW-0472">Membrane</keyword>
<comment type="caution">
    <text evidence="4">The sequence shown here is derived from an EMBL/GenBank/DDBJ whole genome shotgun (WGS) entry which is preliminary data.</text>
</comment>
<protein>
    <recommendedName>
        <fullName evidence="1">Phosphatidylglycerophosphatase A</fullName>
        <ecNumber evidence="1">3.1.3.27</ecNumber>
    </recommendedName>
    <alternativeName>
        <fullName evidence="1">Phosphatidylglycerolphosphate phosphatase A</fullName>
    </alternativeName>
</protein>
<dbReference type="EC" id="3.1.3.27" evidence="1"/>
<dbReference type="GO" id="GO:0006655">
    <property type="term" value="P:phosphatidylglycerol biosynthetic process"/>
    <property type="evidence" value="ECO:0007669"/>
    <property type="project" value="UniProtKB-UniPathway"/>
</dbReference>
<dbReference type="EMBL" id="SNTY01000036">
    <property type="protein sequence ID" value="TEU25566.1"/>
    <property type="molecule type" value="Genomic_DNA"/>
</dbReference>
<keyword evidence="1" id="KW-0997">Cell inner membrane</keyword>
<keyword evidence="1" id="KW-0443">Lipid metabolism</keyword>
<dbReference type="Pfam" id="PF04608">
    <property type="entry name" value="PgpA"/>
    <property type="match status" value="1"/>
</dbReference>
<comment type="pathway">
    <text evidence="1">Phospholipid metabolism; phosphatidylglycerol biosynthesis; phosphatidylglycerol from CDP-diacylglycerol: step 2/2.</text>
</comment>
<keyword evidence="1" id="KW-0595">Phospholipid degradation</keyword>
<evidence type="ECO:0000313" key="5">
    <source>
        <dbReference type="Proteomes" id="UP000297834"/>
    </source>
</evidence>
<evidence type="ECO:0000256" key="2">
    <source>
        <dbReference type="SAM" id="Phobius"/>
    </source>
</evidence>
<keyword evidence="1" id="KW-1003">Cell membrane</keyword>
<keyword evidence="1" id="KW-0378">Hydrolase</keyword>
<dbReference type="PANTHER" id="PTHR36305">
    <property type="entry name" value="PHOSPHATIDYLGLYCEROPHOSPHATASE A"/>
    <property type="match status" value="1"/>
</dbReference>
<proteinExistence type="predicted"/>
<name>A0A4Y7XAY6_9GAMM</name>
<dbReference type="Proteomes" id="UP000297834">
    <property type="component" value="Unassembled WGS sequence"/>
</dbReference>
<accession>A0A4Y7XAY6</accession>
<dbReference type="AlphaFoldDB" id="A0A4Y7XAY6"/>
<dbReference type="InterPro" id="IPR026037">
    <property type="entry name" value="PgpA"/>
</dbReference>
<dbReference type="GO" id="GO:0046872">
    <property type="term" value="F:metal ion binding"/>
    <property type="evidence" value="ECO:0007669"/>
    <property type="project" value="UniProtKB-KW"/>
</dbReference>
<dbReference type="GO" id="GO:0008962">
    <property type="term" value="F:phosphatidylglycerophosphatase activity"/>
    <property type="evidence" value="ECO:0007669"/>
    <property type="project" value="UniProtKB-EC"/>
</dbReference>
<dbReference type="PIRSF" id="PIRSF006162">
    <property type="entry name" value="PgpA"/>
    <property type="match status" value="1"/>
</dbReference>
<keyword evidence="1" id="KW-0479">Metal-binding</keyword>
<dbReference type="SUPFAM" id="SSF101307">
    <property type="entry name" value="YutG-like"/>
    <property type="match status" value="1"/>
</dbReference>
<feature type="transmembrane region" description="Helical" evidence="2">
    <location>
        <begin position="157"/>
        <end position="179"/>
    </location>
</feature>
<dbReference type="GO" id="GO:0009395">
    <property type="term" value="P:phospholipid catabolic process"/>
    <property type="evidence" value="ECO:0007669"/>
    <property type="project" value="UniProtKB-KW"/>
</dbReference>
<feature type="transmembrane region" description="Helical" evidence="2">
    <location>
        <begin position="56"/>
        <end position="80"/>
    </location>
</feature>
<keyword evidence="1 2" id="KW-0812">Transmembrane</keyword>
<gene>
    <name evidence="4" type="ORF">E2B99_09385</name>
</gene>
<organism evidence="4 5">
    <name type="scientific">Alkanindiges illinoisensis</name>
    <dbReference type="NCBI Taxonomy" id="197183"/>
    <lineage>
        <taxon>Bacteria</taxon>
        <taxon>Pseudomonadati</taxon>
        <taxon>Pseudomonadota</taxon>
        <taxon>Gammaproteobacteria</taxon>
        <taxon>Moraxellales</taxon>
        <taxon>Moraxellaceae</taxon>
        <taxon>Alkanindiges</taxon>
    </lineage>
</organism>
<dbReference type="GO" id="GO:0005886">
    <property type="term" value="C:plasma membrane"/>
    <property type="evidence" value="ECO:0007669"/>
    <property type="project" value="UniProtKB-SubCell"/>
</dbReference>
<dbReference type="STRING" id="1120977.GCA_000619845_02136"/>
<dbReference type="OrthoDB" id="9804091at2"/>
<comment type="cofactor">
    <cofactor evidence="1">
        <name>Mg(2+)</name>
        <dbReference type="ChEBI" id="CHEBI:18420"/>
    </cofactor>
</comment>
<dbReference type="PANTHER" id="PTHR36305:SF1">
    <property type="entry name" value="PHOSPHATIDYLGLYCEROPHOSPHATASE A"/>
    <property type="match status" value="1"/>
</dbReference>
<comment type="function">
    <text evidence="1">Lipid phosphatase which dephosphorylates phosphatidylglycerophosphate (PGP) to phosphatidylglycerol (PG).</text>
</comment>
<reference evidence="4 5" key="1">
    <citation type="submission" date="2019-03" db="EMBL/GenBank/DDBJ databases">
        <title>Alkanindiges illinoisensis: a potential pathogenic isolated from ascites of a gastric cancer patient with abdominal metastasis.</title>
        <authorList>
            <person name="Hu X."/>
            <person name="Yang B."/>
            <person name="Yan X."/>
            <person name="Lin L."/>
            <person name="Zhao H."/>
            <person name="Zhou F."/>
            <person name="Su B."/>
            <person name="Chen J."/>
            <person name="Rui Y."/>
            <person name="Wang Q."/>
            <person name="Zheng L."/>
        </authorList>
    </citation>
    <scope>NUCLEOTIDE SEQUENCE [LARGE SCALE GENOMIC DNA]</scope>
    <source>
        <strain evidence="4 5">NFYY 23406</strain>
    </source>
</reference>
<evidence type="ECO:0000313" key="4">
    <source>
        <dbReference type="EMBL" id="TEU25566.1"/>
    </source>
</evidence>
<dbReference type="InterPro" id="IPR007686">
    <property type="entry name" value="YutG/PgpA"/>
</dbReference>